<dbReference type="InterPro" id="IPR005249">
    <property type="entry name" value="YqeK"/>
</dbReference>
<dbReference type="PATRIC" id="fig|1226633.4.peg.259"/>
<comment type="catalytic activity">
    <reaction evidence="6">
        <text>P(1),P(4)-bis(5'-adenosyl) tetraphosphate + H2O = 2 ADP + 2 H(+)</text>
        <dbReference type="Rhea" id="RHEA:24252"/>
        <dbReference type="ChEBI" id="CHEBI:15377"/>
        <dbReference type="ChEBI" id="CHEBI:15378"/>
        <dbReference type="ChEBI" id="CHEBI:58141"/>
        <dbReference type="ChEBI" id="CHEBI:456216"/>
        <dbReference type="EC" id="3.6.1.41"/>
    </reaction>
</comment>
<keyword evidence="2" id="KW-0479">Metal-binding</keyword>
<dbReference type="InterPro" id="IPR003607">
    <property type="entry name" value="HD/PDEase_dom"/>
</dbReference>
<comment type="caution">
    <text evidence="7">The sequence shown here is derived from an EMBL/GenBank/DDBJ whole genome shotgun (WGS) entry which is preliminary data.</text>
</comment>
<dbReference type="SUPFAM" id="SSF109604">
    <property type="entry name" value="HD-domain/PDEase-like"/>
    <property type="match status" value="1"/>
</dbReference>
<dbReference type="OrthoDB" id="5295945at2"/>
<keyword evidence="4 7" id="KW-0378">Hydrolase</keyword>
<dbReference type="Proteomes" id="UP000031184">
    <property type="component" value="Unassembled WGS sequence"/>
</dbReference>
<dbReference type="CDD" id="cd00077">
    <property type="entry name" value="HDc"/>
    <property type="match status" value="1"/>
</dbReference>
<keyword evidence="3" id="KW-0547">Nucleotide-binding</keyword>
<accession>A0A017H3H4</accession>
<dbReference type="NCBIfam" id="TIGR00277">
    <property type="entry name" value="HDIG"/>
    <property type="match status" value="1"/>
</dbReference>
<dbReference type="GO" id="GO:0000166">
    <property type="term" value="F:nucleotide binding"/>
    <property type="evidence" value="ECO:0007669"/>
    <property type="project" value="UniProtKB-KW"/>
</dbReference>
<dbReference type="RefSeq" id="WP_039121037.1">
    <property type="nucleotide sequence ID" value="NZ_AOJP01000008.1"/>
</dbReference>
<dbReference type="PANTHER" id="PTHR35795:SF1">
    <property type="entry name" value="BIS(5'-NUCLEOSYL)-TETRAPHOSPHATASE, SYMMETRICAL"/>
    <property type="match status" value="1"/>
</dbReference>
<dbReference type="PROSITE" id="PS51831">
    <property type="entry name" value="HD"/>
    <property type="match status" value="1"/>
</dbReference>
<dbReference type="EMBL" id="AUZI01000008">
    <property type="protein sequence ID" value="KID50070.1"/>
    <property type="molecule type" value="Genomic_DNA"/>
</dbReference>
<dbReference type="AlphaFoldDB" id="A0A017H3H4"/>
<evidence type="ECO:0000313" key="8">
    <source>
        <dbReference type="Proteomes" id="UP000031184"/>
    </source>
</evidence>
<sequence length="190" mass="22017">MREEERIYCTWLSKNLSKKRFAHVLSVVKEAERLARRNGADIEKCRLAALLHDCAKEMSLEEMQKICRREHFEDLSERDLENGEILHGFVASVFVKESFGIQDEEVLEAIRYHTVGKAGMSLVGKIVYIADAIEETRNYPSVDKIRKKTYEDLEQGILMEIKHKLEYLSSTGATLHPNTLEWKKSLEEES</sequence>
<dbReference type="GO" id="GO:0046872">
    <property type="term" value="F:metal ion binding"/>
    <property type="evidence" value="ECO:0007669"/>
    <property type="project" value="UniProtKB-KW"/>
</dbReference>
<evidence type="ECO:0000256" key="4">
    <source>
        <dbReference type="ARBA" id="ARBA00022801"/>
    </source>
</evidence>
<evidence type="ECO:0000256" key="5">
    <source>
        <dbReference type="ARBA" id="ARBA00023004"/>
    </source>
</evidence>
<dbReference type="NCBIfam" id="TIGR00488">
    <property type="entry name" value="bis(5'-nucleosyl)-tetraphosphatase (symmetrical) YqeK"/>
    <property type="match status" value="1"/>
</dbReference>
<dbReference type="EC" id="3.6.1.41" evidence="1"/>
<dbReference type="InterPro" id="IPR006675">
    <property type="entry name" value="HDIG_dom"/>
</dbReference>
<reference evidence="7 8" key="1">
    <citation type="submission" date="2013-08" db="EMBL/GenBank/DDBJ databases">
        <title>An opportunistic ruminal bacterium that causes liver abscesses in cattle.</title>
        <authorList>
            <person name="Benahmed F.H."/>
            <person name="Rasmussen M."/>
            <person name="Harbottle H."/>
            <person name="Soppet D."/>
            <person name="Nagaraja T.G."/>
            <person name="Davidson M."/>
        </authorList>
    </citation>
    <scope>NUCLEOTIDE SEQUENCE [LARGE SCALE GENOMIC DNA]</scope>
    <source>
        <strain evidence="7 8">B35</strain>
    </source>
</reference>
<keyword evidence="5" id="KW-0408">Iron</keyword>
<evidence type="ECO:0000256" key="3">
    <source>
        <dbReference type="ARBA" id="ARBA00022741"/>
    </source>
</evidence>
<evidence type="ECO:0000256" key="1">
    <source>
        <dbReference type="ARBA" id="ARBA00012506"/>
    </source>
</evidence>
<dbReference type="InterPro" id="IPR006674">
    <property type="entry name" value="HD_domain"/>
</dbReference>
<dbReference type="Gene3D" id="1.10.3210.10">
    <property type="entry name" value="Hypothetical protein af1432"/>
    <property type="match status" value="1"/>
</dbReference>
<dbReference type="Pfam" id="PF01966">
    <property type="entry name" value="HD"/>
    <property type="match status" value="1"/>
</dbReference>
<gene>
    <name evidence="7" type="ORF">C095_01310</name>
</gene>
<organism evidence="7 8">
    <name type="scientific">Fusobacterium necrophorum subsp. funduliforme B35</name>
    <dbReference type="NCBI Taxonomy" id="1226633"/>
    <lineage>
        <taxon>Bacteria</taxon>
        <taxon>Fusobacteriati</taxon>
        <taxon>Fusobacteriota</taxon>
        <taxon>Fusobacteriia</taxon>
        <taxon>Fusobacteriales</taxon>
        <taxon>Fusobacteriaceae</taxon>
        <taxon>Fusobacterium</taxon>
    </lineage>
</organism>
<name>A0A017H3H4_9FUSO</name>
<dbReference type="PANTHER" id="PTHR35795">
    <property type="entry name" value="SLR1885 PROTEIN"/>
    <property type="match status" value="1"/>
</dbReference>
<proteinExistence type="predicted"/>
<protein>
    <recommendedName>
        <fullName evidence="1">bis(5'-nucleosyl)-tetraphosphatase (symmetrical)</fullName>
        <ecNumber evidence="1">3.6.1.41</ecNumber>
    </recommendedName>
</protein>
<evidence type="ECO:0000256" key="6">
    <source>
        <dbReference type="ARBA" id="ARBA00049417"/>
    </source>
</evidence>
<evidence type="ECO:0000256" key="2">
    <source>
        <dbReference type="ARBA" id="ARBA00022723"/>
    </source>
</evidence>
<dbReference type="SMART" id="SM00471">
    <property type="entry name" value="HDc"/>
    <property type="match status" value="1"/>
</dbReference>
<dbReference type="InterPro" id="IPR051094">
    <property type="entry name" value="Diverse_Catalytic_Enzymes"/>
</dbReference>
<evidence type="ECO:0000313" key="7">
    <source>
        <dbReference type="EMBL" id="KID50070.1"/>
    </source>
</evidence>
<dbReference type="GO" id="GO:0008803">
    <property type="term" value="F:bis(5'-nucleosyl)-tetraphosphatase (symmetrical) activity"/>
    <property type="evidence" value="ECO:0007669"/>
    <property type="project" value="UniProtKB-EC"/>
</dbReference>